<gene>
    <name evidence="3" type="ORF">SAMN05518863_107260</name>
</gene>
<dbReference type="Gene3D" id="2.40.128.130">
    <property type="entry name" value="Autotransporter beta-domain"/>
    <property type="match status" value="1"/>
</dbReference>
<evidence type="ECO:0000259" key="2">
    <source>
        <dbReference type="PROSITE" id="PS51208"/>
    </source>
</evidence>
<accession>A0A1I3ZZX4</accession>
<protein>
    <submittedName>
        <fullName evidence="3">Fibronectin-binding autotransporter adhesin</fullName>
    </submittedName>
</protein>
<dbReference type="InterPro" id="IPR051551">
    <property type="entry name" value="Autotransporter_adhesion"/>
</dbReference>
<dbReference type="InterPro" id="IPR036709">
    <property type="entry name" value="Autotransporte_beta_dom_sf"/>
</dbReference>
<organism evidence="3 4">
    <name type="scientific">Candidatus Pantoea symbiotica</name>
    <dbReference type="NCBI Taxonomy" id="1884370"/>
    <lineage>
        <taxon>Bacteria</taxon>
        <taxon>Pseudomonadati</taxon>
        <taxon>Pseudomonadota</taxon>
        <taxon>Gammaproteobacteria</taxon>
        <taxon>Enterobacterales</taxon>
        <taxon>Erwiniaceae</taxon>
        <taxon>Pantoea</taxon>
    </lineage>
</organism>
<dbReference type="PROSITE" id="PS51208">
    <property type="entry name" value="AUTOTRANSPORTER"/>
    <property type="match status" value="1"/>
</dbReference>
<proteinExistence type="predicted"/>
<comment type="caution">
    <text evidence="3">The sequence shown here is derived from an EMBL/GenBank/DDBJ whole genome shotgun (WGS) entry which is preliminary data.</text>
</comment>
<dbReference type="RefSeq" id="WP_091004119.1">
    <property type="nucleotide sequence ID" value="NZ_FOSD01000007.1"/>
</dbReference>
<dbReference type="InterPro" id="IPR005546">
    <property type="entry name" value="Autotransporte_beta"/>
</dbReference>
<sequence length="3190" mass="323222">MNIVYRLVWSHVTNGLVPVPEIAKKCKKSQRGHSAIILLSTLILGLCNSITANAVDVNWSDAYPTYIFPNNQGINYDSVLNTGVAFTLDNQSLPNHFAAGSTLNILGPLPLIASGVNGNATSVSVLDALPGGSNPGRITVITATDAQGNTTPITADNISQYTYSPSPANPQQNQELNVEIPGLEGSYQIINTYDSSTFVSADDTPVSNLLLPVYVPTSFRIYNNLGIAAIAATGGTANINIGADTAGTTPIAAAANTLELLAKNTQLAKADGSAAASSQVNWLSDNYLHFSPAAVISSDSQNVSAQSAQYNFTLTLPNYIQVGQQVFQAGSKTFNITSSADIAEVNDYLTGQNSYASKPQIQYWLTAGATVNGEVVDSAPEAQAVYNRIITGLLAQQQQTSINLSYHVWNDLAAHSNNATLPTGDLNVIYATGANARGTVTGSGSLAVDGASAVMRGDAGAVLTNNGTINLWRSSAASPNAIGMLVNNANAINNGTLNAGLFIEKDGSNQNISNAGSVAMQGSGASTLTNTGHINVALTDATSANAIGIHGAGSSVVNNAAGATIVVTGNSRNTEGRAAGTAIYAEQAASVTNSGNLYIGYTPIVDSSLPTSVVMTGGGGLSAAIYSSSSGAILNTGTLSLGESTRNAVGILMDHASGSAINNGNINVLGKLTNSAAASNYGLYVIDNPGSVTNNGNIFVDGDNNIAIYLQARTTAASVTSSASSNITVGSAGDTGGSDGDVYTYRNYAVYAEGLNNQSAQVDLQATIRLLSAGAIGVHARGNAQIDVGNSASLTFENDHQIGYYAWGNQAKINVNNANVNDNGQANSVLFAVDNGAIFNGDNGSGLPYQLTVTGDNSTAVIANGVDDKNTDDTADDVATSLTTGPATIRVNGENAVGVQVSGGAVGTINDGGIILDHDNTTAVKIDGRNYNINGTPDSDERVTNVTSSAATTSLSAQTGIVGYDVSHAGNLLLNGLNGINLNGINGKGIWLHDGGTATVNAPVTVLGSNNIGVSIDNSGVLTNNNAISVGGATNSGNVGIHVQGAGAVVNRLGNVTANGGLAAVQLTGTGASLAINGSDNHIVASGGADGVRMDNGARSFSAANTTIDIADSGAGINNNANTANINLTNVSINASDGPAIRTAVTFSAEGSGNILNVSGSGQGFAFETATGSATSGDLTIGNGYTINGTGSGSVGILANTDGRVSSGANITMGNSAGAAIDASNASSVSNSGNILTSSNSGSTILAQNAAEFGNTGTITSSGTSNSNPLVVMNGSAASRTITNSGSMSSASANATVIDASGAGNTTLSNSGSLLASSATAQAILTGSGSDTITLNGGTTRGEITLGSGADQFSWSSGLFAGGVTFSANDGNDSATLGNVSLANTSHILSEGGSNSSLTFNGTQAAVIGSFAADDLSKGTQIGSGWSHVTLDNADVRVADDLALSGTPQINVNNGAILRSGNNLNSAGSATLRNYDITTAGSGSQIIFDGSEDQTYSGVISGTGGMTRSGGGSTVLLGDNSYSGATLIDSGSDLELGDGGTSGSLSTVTNITDNGLLTINRADNVALNGAISGSGSFLQTGAGITRLGGSNSWSGTTDVAGGTLLINGNQSAATGITNVASLATLGGNGVIGGDVSFADNSVLTPGDNGTGTLTINGNLNLSPTTNSQFQLGEAYTPGGSLNDFVDVKGNLLLDGLLDVSLTPGGSFLPGVYRLFNYAGSLINNTLDINSLPPNDGGSYAIQTTISNQVNLVLNFVDPASELQFWDGGSIANHGDGTSGDGAIEGGSGIWKANIAGDTNNWTQSTGVGNAPWSQTAFAIFQGTGGEVQISNVNGRVLNSGMQFTADGYVLNQLTPASALNYISTVTDSFPDSAPTPTNTYQAQGESVADTFYVIRVGDGASGSDVTTTINASLRQDALDSSRIRLLKTDAGRLILNGINDFSAGIEVWAGTLQVSGNASLGAPDTTLTLKNGAALQAGDDFNLNRRVFLDATGGGTLDVFGHALTPEATLSGDGALTIVDSASTAATGALNLNQANSYQGNTTIIGKNGNGQLVVNANNSGVFGRADSTVSVSDRALLNFNNSAQAENHLFNLTDGAQMQLTDNSSGGLASVNIDALSLLSLSDSANGGNAQINNSGRVAFSNASQAQSASINNLIGAQVDISGSSAQTAIGSLSGAGNVVLGTATLQEGDLGRNDSISGVISGTGGSLVKSGSGTLTLSGENSYTGATRVQQGVLLINGDQSAATGQTTVTNNATLGGSGLLGSAVNVENGGHLAAGSDLASTGVLTLGALTLADNAQLDYQFGEAYRVGGTYNDLINVDGDLNLNGQLNIVQPTGGRFDVGVYRIFNYSGALTNNQLEIANAPSAADDLYVQTSITGQVNLVNHAGTQLRFWDGTGGAAGEMKNDGAIEGGDGIWQNGSGNDNWTTDTTSPEGRFNSPFSDASFAVFGGSAGNVTVDDSVGAVGISGAQFASNGYVVSGDAITLSAPETVIRVGDGTAQGAADIATINSALIGSGALNKTDLGTLILNGQNRYSGGTRISAGILQVASDANLGAPGSTLGLAGGTLRYAQAFDSDRAVVLSNGGGSVDTQTYDVGWQNVISGNGDLYKLGGGKLTLSGDNTFAGTTHIQAGSLQLGAGGKSGNLAGPIINQSLLILNRADNFTLNGDISGSGQVWQQGAGVTSLNGRNSWSGLTLVQNGTLRAAASNTLSSASTHIVSQAATLDSGGFNQTVSSLVNQGTVNLRSGDVGSTLTVNGDYVGLNGVVKITAQQHSPGVADRLVINGGTATGSTRLDIDVSQLGEPTEGDGIVVVEAVNRATTTAQTTKDAFNIGGDVLMAGAYQYQLFAGNAAGAGEDWFLRAGYRPDVPGFNTLASIVRQADLAVLGTLHQRVGDEQPWRADVAEDQQGRFWARYLVKSVDQQLNDAVHSRSSSNFNGMQFGSDLYQNDQWRAGLYTTFLDNDSSVSGNTGMGGGDIYNSTFSIYLGGYATWIDDSGFYVDNVLQYGHHKVDLKNEQNRESVHPDGNSFAASVEIGKPWQLGDSRWQLEPQAQLLYQYSDFNSVTLSGAAKTRVDVEADGALIGRIGARLVADYETDYGKVKPYVRINVWQMLSDGQDSVTYANTANNAGSTSLSADQQYSLTEAAVGATWMVSNEVQAYSEVGRSWNNGGDTKIDANVSASMGVKVRF</sequence>
<keyword evidence="4" id="KW-1185">Reference proteome</keyword>
<dbReference type="Proteomes" id="UP000198841">
    <property type="component" value="Unassembled WGS sequence"/>
</dbReference>
<evidence type="ECO:0000256" key="1">
    <source>
        <dbReference type="ARBA" id="ARBA00022729"/>
    </source>
</evidence>
<evidence type="ECO:0000313" key="4">
    <source>
        <dbReference type="Proteomes" id="UP000198841"/>
    </source>
</evidence>
<dbReference type="SUPFAM" id="SSF51126">
    <property type="entry name" value="Pectin lyase-like"/>
    <property type="match status" value="4"/>
</dbReference>
<dbReference type="InterPro" id="IPR011050">
    <property type="entry name" value="Pectin_lyase_fold/virulence"/>
</dbReference>
<dbReference type="SUPFAM" id="SSF103515">
    <property type="entry name" value="Autotransporter"/>
    <property type="match status" value="1"/>
</dbReference>
<dbReference type="SMART" id="SM00869">
    <property type="entry name" value="Autotransporter"/>
    <property type="match status" value="1"/>
</dbReference>
<dbReference type="PANTHER" id="PTHR35037:SF3">
    <property type="entry name" value="C-TERMINAL REGION OF AIDA-LIKE PROTEIN"/>
    <property type="match status" value="1"/>
</dbReference>
<dbReference type="Pfam" id="PF13018">
    <property type="entry name" value="ESPR"/>
    <property type="match status" value="1"/>
</dbReference>
<reference evidence="3 4" key="1">
    <citation type="submission" date="2016-10" db="EMBL/GenBank/DDBJ databases">
        <authorList>
            <person name="Varghese N."/>
            <person name="Submissions S."/>
        </authorList>
    </citation>
    <scope>NUCLEOTIDE SEQUENCE [LARGE SCALE GENOMIC DNA]</scope>
    <source>
        <strain evidence="3 4">YR512</strain>
    </source>
</reference>
<feature type="domain" description="Autotransporter" evidence="2">
    <location>
        <begin position="2905"/>
        <end position="3190"/>
    </location>
</feature>
<dbReference type="Pfam" id="PF12951">
    <property type="entry name" value="PATR"/>
    <property type="match status" value="7"/>
</dbReference>
<dbReference type="InterPro" id="IPR013425">
    <property type="entry name" value="Autotrns_rpt"/>
</dbReference>
<dbReference type="EMBL" id="FOSD01000007">
    <property type="protein sequence ID" value="SFK49645.1"/>
    <property type="molecule type" value="Genomic_DNA"/>
</dbReference>
<dbReference type="NCBIfam" id="TIGR02601">
    <property type="entry name" value="autotrns_rpt"/>
    <property type="match status" value="5"/>
</dbReference>
<dbReference type="PANTHER" id="PTHR35037">
    <property type="entry name" value="C-TERMINAL REGION OF AIDA-LIKE PROTEIN"/>
    <property type="match status" value="1"/>
</dbReference>
<name>A0A1I3ZZX4_9GAMM</name>
<dbReference type="InterPro" id="IPR012332">
    <property type="entry name" value="Autotransporter_pectin_lyase_C"/>
</dbReference>
<dbReference type="InterPro" id="IPR024973">
    <property type="entry name" value="ESPR"/>
</dbReference>
<dbReference type="Gene3D" id="2.160.20.20">
    <property type="match status" value="1"/>
</dbReference>
<evidence type="ECO:0000313" key="3">
    <source>
        <dbReference type="EMBL" id="SFK49645.1"/>
    </source>
</evidence>
<keyword evidence="1" id="KW-0732">Signal</keyword>